<feature type="region of interest" description="Disordered" evidence="4">
    <location>
        <begin position="1"/>
        <end position="87"/>
    </location>
</feature>
<dbReference type="SUPFAM" id="SSF52540">
    <property type="entry name" value="P-loop containing nucleoside triphosphate hydrolases"/>
    <property type="match status" value="1"/>
</dbReference>
<reference evidence="6 7" key="1">
    <citation type="submission" date="2024-05" db="EMBL/GenBank/DDBJ databases">
        <authorList>
            <person name="Wallberg A."/>
        </authorList>
    </citation>
    <scope>NUCLEOTIDE SEQUENCE [LARGE SCALE GENOMIC DNA]</scope>
</reference>
<keyword evidence="1" id="KW-0547">Nucleotide-binding</keyword>
<dbReference type="PROSITE" id="PS51715">
    <property type="entry name" value="G_GB1_RHD3"/>
    <property type="match status" value="1"/>
</dbReference>
<gene>
    <name evidence="6" type="ORF">MNOR_LOCUS10181</name>
</gene>
<feature type="domain" description="GB1/RHD3-type G" evidence="5">
    <location>
        <begin position="108"/>
        <end position="347"/>
    </location>
</feature>
<evidence type="ECO:0000313" key="6">
    <source>
        <dbReference type="EMBL" id="CAL4076539.1"/>
    </source>
</evidence>
<dbReference type="Gene3D" id="1.20.58.420">
    <property type="entry name" value="AHSP"/>
    <property type="match status" value="1"/>
</dbReference>
<dbReference type="InterPro" id="IPR030386">
    <property type="entry name" value="G_GB1_RHD3_dom"/>
</dbReference>
<evidence type="ECO:0000256" key="1">
    <source>
        <dbReference type="ARBA" id="ARBA00022741"/>
    </source>
</evidence>
<dbReference type="GO" id="GO:0005525">
    <property type="term" value="F:GTP binding"/>
    <property type="evidence" value="ECO:0007669"/>
    <property type="project" value="UniProtKB-KW"/>
</dbReference>
<sequence length="495" mass="57458">MSWHRGPHRRGSSRQQGIINQYETAATGATANERTYEVPIKEERLSRKKSDTRSSRRARNQQQSESRSPSPERFSMPTKEGSTVSIYRGNIGNPKKLRALLDKPNIRDLPIFTLAVAGEYRTGKSFLLSYFLRYLQNQNAANWLGDEDEKLVGFDHQYGCESVTQGINIWHQPFIVKCRKNDGSVQKIVVLLMDSQGIFSAQEDKEASQILRIFALTTMISSVLVFNLMNQLNESVLSHLQLFTEYAKEATGRNETPFQKLMLLIRDWAKPDIKPFGSQGANEYFHKYFQGNKHFLSDTFGDIECYLMPRPGDCVERGTYNGCLRDLRSDFKHHLQNLTEDLLDPHHLVLNLKKELTGEVITAGDFCDYFENCCELLARVDWKQPHSMIKMHTSLKSNSAKRMALKVYKATMLKSIKESKSFMTEEQLNSNDDNARYEAKKIYKDKCAFAYKKDRDLYTEGLEDLCEDLTEEFNNYQQRWETERDYMIKHEQQKK</sequence>
<feature type="compositionally biased region" description="Polar residues" evidence="4">
    <location>
        <begin position="13"/>
        <end position="33"/>
    </location>
</feature>
<dbReference type="InterPro" id="IPR027417">
    <property type="entry name" value="P-loop_NTPase"/>
</dbReference>
<dbReference type="Gene3D" id="3.40.50.300">
    <property type="entry name" value="P-loop containing nucleotide triphosphate hydrolases"/>
    <property type="match status" value="1"/>
</dbReference>
<keyword evidence="2" id="KW-0342">GTP-binding</keyword>
<dbReference type="InterPro" id="IPR015894">
    <property type="entry name" value="Guanylate-bd_N"/>
</dbReference>
<comment type="caution">
    <text evidence="6">The sequence shown here is derived from an EMBL/GenBank/DDBJ whole genome shotgun (WGS) entry which is preliminary data.</text>
</comment>
<dbReference type="EMBL" id="CAXKWB010005067">
    <property type="protein sequence ID" value="CAL4076539.1"/>
    <property type="molecule type" value="Genomic_DNA"/>
</dbReference>
<feature type="compositionally biased region" description="Basic residues" evidence="4">
    <location>
        <begin position="1"/>
        <end position="12"/>
    </location>
</feature>
<protein>
    <recommendedName>
        <fullName evidence="5">GB1/RHD3-type G domain-containing protein</fullName>
    </recommendedName>
</protein>
<dbReference type="Proteomes" id="UP001497623">
    <property type="component" value="Unassembled WGS sequence"/>
</dbReference>
<dbReference type="GO" id="GO:0003924">
    <property type="term" value="F:GTPase activity"/>
    <property type="evidence" value="ECO:0007669"/>
    <property type="project" value="InterPro"/>
</dbReference>
<name>A0AAV2QCU3_MEGNR</name>
<feature type="compositionally biased region" description="Low complexity" evidence="4">
    <location>
        <begin position="60"/>
        <end position="73"/>
    </location>
</feature>
<feature type="compositionally biased region" description="Basic and acidic residues" evidence="4">
    <location>
        <begin position="34"/>
        <end position="54"/>
    </location>
</feature>
<proteinExistence type="inferred from homology"/>
<dbReference type="PANTHER" id="PTHR10751">
    <property type="entry name" value="GUANYLATE BINDING PROTEIN"/>
    <property type="match status" value="1"/>
</dbReference>
<keyword evidence="7" id="KW-1185">Reference proteome</keyword>
<evidence type="ECO:0000256" key="2">
    <source>
        <dbReference type="ARBA" id="ARBA00023134"/>
    </source>
</evidence>
<accession>A0AAV2QCU3</accession>
<evidence type="ECO:0000313" key="7">
    <source>
        <dbReference type="Proteomes" id="UP001497623"/>
    </source>
</evidence>
<evidence type="ECO:0000256" key="3">
    <source>
        <dbReference type="PROSITE-ProRule" id="PRU01052"/>
    </source>
</evidence>
<evidence type="ECO:0000259" key="5">
    <source>
        <dbReference type="PROSITE" id="PS51715"/>
    </source>
</evidence>
<organism evidence="6 7">
    <name type="scientific">Meganyctiphanes norvegica</name>
    <name type="common">Northern krill</name>
    <name type="synonym">Thysanopoda norvegica</name>
    <dbReference type="NCBI Taxonomy" id="48144"/>
    <lineage>
        <taxon>Eukaryota</taxon>
        <taxon>Metazoa</taxon>
        <taxon>Ecdysozoa</taxon>
        <taxon>Arthropoda</taxon>
        <taxon>Crustacea</taxon>
        <taxon>Multicrustacea</taxon>
        <taxon>Malacostraca</taxon>
        <taxon>Eumalacostraca</taxon>
        <taxon>Eucarida</taxon>
        <taxon>Euphausiacea</taxon>
        <taxon>Euphausiidae</taxon>
        <taxon>Meganyctiphanes</taxon>
    </lineage>
</organism>
<dbReference type="Pfam" id="PF02263">
    <property type="entry name" value="GBP"/>
    <property type="match status" value="1"/>
</dbReference>
<comment type="similarity">
    <text evidence="3">Belongs to the TRAFAC class dynamin-like GTPase superfamily. GB1/RHD3 GTPase family.</text>
</comment>
<dbReference type="AlphaFoldDB" id="A0AAV2QCU3"/>
<feature type="non-terminal residue" evidence="6">
    <location>
        <position position="495"/>
    </location>
</feature>
<evidence type="ECO:0000256" key="4">
    <source>
        <dbReference type="SAM" id="MobiDB-lite"/>
    </source>
</evidence>